<dbReference type="Proteomes" id="UP001460270">
    <property type="component" value="Unassembled WGS sequence"/>
</dbReference>
<keyword evidence="3 9" id="KW-0812">Transmembrane</keyword>
<evidence type="ECO:0000313" key="11">
    <source>
        <dbReference type="EMBL" id="KAK7938564.1"/>
    </source>
</evidence>
<evidence type="ECO:0000256" key="7">
    <source>
        <dbReference type="ARBA" id="ARBA00023303"/>
    </source>
</evidence>
<evidence type="ECO:0000259" key="10">
    <source>
        <dbReference type="SMART" id="SM00225"/>
    </source>
</evidence>
<dbReference type="PANTHER" id="PTHR11537">
    <property type="entry name" value="VOLTAGE-GATED POTASSIUM CHANNEL"/>
    <property type="match status" value="1"/>
</dbReference>
<proteinExistence type="predicted"/>
<dbReference type="Pfam" id="PF02214">
    <property type="entry name" value="BTB_2"/>
    <property type="match status" value="1"/>
</dbReference>
<keyword evidence="7" id="KW-0407">Ion channel</keyword>
<evidence type="ECO:0000256" key="6">
    <source>
        <dbReference type="ARBA" id="ARBA00023136"/>
    </source>
</evidence>
<keyword evidence="12" id="KW-1185">Reference proteome</keyword>
<feature type="region of interest" description="Disordered" evidence="8">
    <location>
        <begin position="25"/>
        <end position="46"/>
    </location>
</feature>
<evidence type="ECO:0000256" key="9">
    <source>
        <dbReference type="SAM" id="Phobius"/>
    </source>
</evidence>
<reference evidence="12" key="1">
    <citation type="submission" date="2024-04" db="EMBL/GenBank/DDBJ databases">
        <title>Salinicola lusitanus LLJ914,a marine bacterium isolated from the Okinawa Trough.</title>
        <authorList>
            <person name="Li J."/>
        </authorList>
    </citation>
    <scope>NUCLEOTIDE SEQUENCE [LARGE SCALE GENOMIC DNA]</scope>
</reference>
<dbReference type="GO" id="GO:0005251">
    <property type="term" value="F:delayed rectifier potassium channel activity"/>
    <property type="evidence" value="ECO:0007669"/>
    <property type="project" value="TreeGrafter"/>
</dbReference>
<evidence type="ECO:0000256" key="3">
    <source>
        <dbReference type="ARBA" id="ARBA00022692"/>
    </source>
</evidence>
<feature type="region of interest" description="Disordered" evidence="8">
    <location>
        <begin position="1"/>
        <end position="20"/>
    </location>
</feature>
<dbReference type="PRINTS" id="PR01496">
    <property type="entry name" value="SHAKERCHANEL"/>
</dbReference>
<dbReference type="InterPro" id="IPR011333">
    <property type="entry name" value="SKP1/BTB/POZ_sf"/>
</dbReference>
<dbReference type="Gene3D" id="1.20.120.350">
    <property type="entry name" value="Voltage-gated potassium channels. Chain C"/>
    <property type="match status" value="1"/>
</dbReference>
<feature type="domain" description="BTB" evidence="10">
    <location>
        <begin position="57"/>
        <end position="157"/>
    </location>
</feature>
<evidence type="ECO:0000256" key="8">
    <source>
        <dbReference type="SAM" id="MobiDB-lite"/>
    </source>
</evidence>
<feature type="compositionally biased region" description="Basic and acidic residues" evidence="8">
    <location>
        <begin position="25"/>
        <end position="40"/>
    </location>
</feature>
<keyword evidence="6 9" id="KW-0472">Membrane</keyword>
<protein>
    <recommendedName>
        <fullName evidence="10">BTB domain-containing protein</fullName>
    </recommendedName>
</protein>
<dbReference type="EMBL" id="JBBPFD010000002">
    <property type="protein sequence ID" value="KAK7938564.1"/>
    <property type="molecule type" value="Genomic_DNA"/>
</dbReference>
<dbReference type="SMART" id="SM00225">
    <property type="entry name" value="BTB"/>
    <property type="match status" value="1"/>
</dbReference>
<organism evidence="11 12">
    <name type="scientific">Mugilogobius chulae</name>
    <name type="common">yellowstripe goby</name>
    <dbReference type="NCBI Taxonomy" id="88201"/>
    <lineage>
        <taxon>Eukaryota</taxon>
        <taxon>Metazoa</taxon>
        <taxon>Chordata</taxon>
        <taxon>Craniata</taxon>
        <taxon>Vertebrata</taxon>
        <taxon>Euteleostomi</taxon>
        <taxon>Actinopterygii</taxon>
        <taxon>Neopterygii</taxon>
        <taxon>Teleostei</taxon>
        <taxon>Neoteleostei</taxon>
        <taxon>Acanthomorphata</taxon>
        <taxon>Gobiaria</taxon>
        <taxon>Gobiiformes</taxon>
        <taxon>Gobioidei</taxon>
        <taxon>Gobiidae</taxon>
        <taxon>Gobionellinae</taxon>
        <taxon>Mugilogobius</taxon>
    </lineage>
</organism>
<dbReference type="InterPro" id="IPR003972">
    <property type="entry name" value="K_chnl_volt-dep_Kv1"/>
</dbReference>
<keyword evidence="4 9" id="KW-1133">Transmembrane helix</keyword>
<comment type="caution">
    <text evidence="11">The sequence shown here is derived from an EMBL/GenBank/DDBJ whole genome shotgun (WGS) entry which is preliminary data.</text>
</comment>
<dbReference type="Gene3D" id="3.30.710.10">
    <property type="entry name" value="Potassium Channel Kv1.1, Chain A"/>
    <property type="match status" value="1"/>
</dbReference>
<dbReference type="GO" id="GO:0008076">
    <property type="term" value="C:voltage-gated potassium channel complex"/>
    <property type="evidence" value="ECO:0007669"/>
    <property type="project" value="InterPro"/>
</dbReference>
<gene>
    <name evidence="11" type="ORF">WMY93_001890</name>
</gene>
<evidence type="ECO:0000313" key="12">
    <source>
        <dbReference type="Proteomes" id="UP001460270"/>
    </source>
</evidence>
<keyword evidence="5" id="KW-0406">Ion transport</keyword>
<evidence type="ECO:0000256" key="4">
    <source>
        <dbReference type="ARBA" id="ARBA00022989"/>
    </source>
</evidence>
<feature type="transmembrane region" description="Helical" evidence="9">
    <location>
        <begin position="188"/>
        <end position="209"/>
    </location>
</feature>
<dbReference type="AlphaFoldDB" id="A0AAW0Q348"/>
<dbReference type="InterPro" id="IPR028325">
    <property type="entry name" value="VG_K_chnl"/>
</dbReference>
<dbReference type="InterPro" id="IPR027359">
    <property type="entry name" value="Volt_channel_dom_sf"/>
</dbReference>
<keyword evidence="2" id="KW-0813">Transport</keyword>
<evidence type="ECO:0000256" key="5">
    <source>
        <dbReference type="ARBA" id="ARBA00023065"/>
    </source>
</evidence>
<comment type="subcellular location">
    <subcellularLocation>
        <location evidence="1">Membrane</location>
        <topology evidence="1">Multi-pass membrane protein</topology>
    </subcellularLocation>
</comment>
<feature type="compositionally biased region" description="Basic and acidic residues" evidence="8">
    <location>
        <begin position="9"/>
        <end position="20"/>
    </location>
</feature>
<dbReference type="FunFam" id="3.30.710.10:FF:000053">
    <property type="entry name" value="potassium voltage-gated channel subfamily A member 4"/>
    <property type="match status" value="1"/>
</dbReference>
<dbReference type="GO" id="GO:0051260">
    <property type="term" value="P:protein homooligomerization"/>
    <property type="evidence" value="ECO:0007669"/>
    <property type="project" value="InterPro"/>
</dbReference>
<sequence>MDKEDENTSEEKLKLDECKEAKDKNNRLEKDISEKMSDRGPRKRRRCPWRGGWALTERLAINVSGMRYETQLRTLAQFPDSLLGDPKRRIRYFDPLRNELFLDRSRACFDAILYFYQSGGRLRRPANVPLDMFMEELRFYELGEDVVDRFKEDEGFQKEEERPLPQGELARRLWMLFEYPESSSAARIIAIISVMVIVVSILIFCLETLPEFRHEKELREEQLNPKEKVSEATENKTAAVKGSLTLVLSQNNYFNPLQRA</sequence>
<dbReference type="InterPro" id="IPR003131">
    <property type="entry name" value="T1-type_BTB"/>
</dbReference>
<dbReference type="GO" id="GO:0001508">
    <property type="term" value="P:action potential"/>
    <property type="evidence" value="ECO:0007669"/>
    <property type="project" value="TreeGrafter"/>
</dbReference>
<dbReference type="InterPro" id="IPR000210">
    <property type="entry name" value="BTB/POZ_dom"/>
</dbReference>
<dbReference type="PANTHER" id="PTHR11537:SF155">
    <property type="entry name" value="POTASSIUM VOLTAGE-GATED CHANNEL SUBFAMILY A MEMBER 7"/>
    <property type="match status" value="1"/>
</dbReference>
<accession>A0AAW0Q348</accession>
<name>A0AAW0Q348_9GOBI</name>
<evidence type="ECO:0000256" key="2">
    <source>
        <dbReference type="ARBA" id="ARBA00022448"/>
    </source>
</evidence>
<evidence type="ECO:0000256" key="1">
    <source>
        <dbReference type="ARBA" id="ARBA00004141"/>
    </source>
</evidence>
<dbReference type="PRINTS" id="PR00169">
    <property type="entry name" value="KCHANNEL"/>
</dbReference>
<dbReference type="SUPFAM" id="SSF54695">
    <property type="entry name" value="POZ domain"/>
    <property type="match status" value="1"/>
</dbReference>